<sequence length="187" mass="20339">MSSPRSPASTYLTQATERAAATHPPPPSKTTPSPSPPLSPRPASPVEPSYATVPSLPPPTPSLTPSKPHRTTTPTPPAQNSTPPTPVVTPTTPKTTPQPRPKQTSSHVLSIYDLERRFQHTPTPFYNPQRHISPRKTPTTALARILHSIADLFECHTSPTNVVLTTPTNPYYAPSCHKQQARFSRRG</sequence>
<dbReference type="RefSeq" id="XP_046067850.1">
    <property type="nucleotide sequence ID" value="XM_046219141.1"/>
</dbReference>
<feature type="region of interest" description="Disordered" evidence="1">
    <location>
        <begin position="1"/>
        <end position="106"/>
    </location>
</feature>
<dbReference type="EMBL" id="JAJTJA010000011">
    <property type="protein sequence ID" value="KAH8691853.1"/>
    <property type="molecule type" value="Genomic_DNA"/>
</dbReference>
<dbReference type="GeneID" id="70249428"/>
<dbReference type="AlphaFoldDB" id="A0AAD4KJM7"/>
<protein>
    <submittedName>
        <fullName evidence="2">Uncharacterized protein</fullName>
    </submittedName>
</protein>
<accession>A0AAD4KJM7</accession>
<name>A0AAD4KJM7_9EURO</name>
<dbReference type="PRINTS" id="PR01217">
    <property type="entry name" value="PRICHEXTENSN"/>
</dbReference>
<feature type="compositionally biased region" description="Pro residues" evidence="1">
    <location>
        <begin position="23"/>
        <end position="45"/>
    </location>
</feature>
<dbReference type="Proteomes" id="UP001201262">
    <property type="component" value="Unassembled WGS sequence"/>
</dbReference>
<evidence type="ECO:0000313" key="2">
    <source>
        <dbReference type="EMBL" id="KAH8691853.1"/>
    </source>
</evidence>
<organism evidence="2 3">
    <name type="scientific">Talaromyces proteolyticus</name>
    <dbReference type="NCBI Taxonomy" id="1131652"/>
    <lineage>
        <taxon>Eukaryota</taxon>
        <taxon>Fungi</taxon>
        <taxon>Dikarya</taxon>
        <taxon>Ascomycota</taxon>
        <taxon>Pezizomycotina</taxon>
        <taxon>Eurotiomycetes</taxon>
        <taxon>Eurotiomycetidae</taxon>
        <taxon>Eurotiales</taxon>
        <taxon>Trichocomaceae</taxon>
        <taxon>Talaromyces</taxon>
        <taxon>Talaromyces sect. Bacilispori</taxon>
    </lineage>
</organism>
<gene>
    <name evidence="2" type="ORF">BGW36DRAFT_410440</name>
</gene>
<proteinExistence type="predicted"/>
<reference evidence="2" key="1">
    <citation type="submission" date="2021-12" db="EMBL/GenBank/DDBJ databases">
        <title>Convergent genome expansion in fungi linked to evolution of root-endophyte symbiosis.</title>
        <authorList>
            <consortium name="DOE Joint Genome Institute"/>
            <person name="Ke Y.-H."/>
            <person name="Bonito G."/>
            <person name="Liao H.-L."/>
            <person name="Looney B."/>
            <person name="Rojas-Flechas A."/>
            <person name="Nash J."/>
            <person name="Hameed K."/>
            <person name="Schadt C."/>
            <person name="Martin F."/>
            <person name="Crous P.W."/>
            <person name="Miettinen O."/>
            <person name="Magnuson J.K."/>
            <person name="Labbe J."/>
            <person name="Jacobson D."/>
            <person name="Doktycz M.J."/>
            <person name="Veneault-Fourrey C."/>
            <person name="Kuo A."/>
            <person name="Mondo S."/>
            <person name="Calhoun S."/>
            <person name="Riley R."/>
            <person name="Ohm R."/>
            <person name="LaButti K."/>
            <person name="Andreopoulos B."/>
            <person name="Pangilinan J."/>
            <person name="Nolan M."/>
            <person name="Tritt A."/>
            <person name="Clum A."/>
            <person name="Lipzen A."/>
            <person name="Daum C."/>
            <person name="Barry K."/>
            <person name="Grigoriev I.V."/>
            <person name="Vilgalys R."/>
        </authorList>
    </citation>
    <scope>NUCLEOTIDE SEQUENCE</scope>
    <source>
        <strain evidence="2">PMI_201</strain>
    </source>
</reference>
<evidence type="ECO:0000313" key="3">
    <source>
        <dbReference type="Proteomes" id="UP001201262"/>
    </source>
</evidence>
<evidence type="ECO:0000256" key="1">
    <source>
        <dbReference type="SAM" id="MobiDB-lite"/>
    </source>
</evidence>
<feature type="compositionally biased region" description="Polar residues" evidence="1">
    <location>
        <begin position="1"/>
        <end position="16"/>
    </location>
</feature>
<keyword evidence="3" id="KW-1185">Reference proteome</keyword>
<feature type="compositionally biased region" description="Low complexity" evidence="1">
    <location>
        <begin position="88"/>
        <end position="104"/>
    </location>
</feature>
<comment type="caution">
    <text evidence="2">The sequence shown here is derived from an EMBL/GenBank/DDBJ whole genome shotgun (WGS) entry which is preliminary data.</text>
</comment>